<dbReference type="OrthoDB" id="5329403at2759"/>
<reference evidence="3" key="1">
    <citation type="journal article" date="2015" name="Genome Announc.">
        <title>Draft genome sequence of the fungus Penicillium brasilianum MG11.</title>
        <authorList>
            <person name="Horn F."/>
            <person name="Linde J."/>
            <person name="Mattern D.J."/>
            <person name="Walther G."/>
            <person name="Guthke R."/>
            <person name="Brakhage A.A."/>
            <person name="Valiante V."/>
        </authorList>
    </citation>
    <scope>NUCLEOTIDE SEQUENCE [LARGE SCALE GENOMIC DNA]</scope>
    <source>
        <strain evidence="3">MG11</strain>
    </source>
</reference>
<evidence type="ECO:0000313" key="2">
    <source>
        <dbReference type="EMBL" id="CEJ59249.1"/>
    </source>
</evidence>
<feature type="compositionally biased region" description="Pro residues" evidence="1">
    <location>
        <begin position="64"/>
        <end position="76"/>
    </location>
</feature>
<protein>
    <submittedName>
        <fullName evidence="2">Uncharacterized protein</fullName>
    </submittedName>
</protein>
<proteinExistence type="predicted"/>
<feature type="compositionally biased region" description="Low complexity" evidence="1">
    <location>
        <begin position="105"/>
        <end position="126"/>
    </location>
</feature>
<evidence type="ECO:0000256" key="1">
    <source>
        <dbReference type="SAM" id="MobiDB-lite"/>
    </source>
</evidence>
<feature type="region of interest" description="Disordered" evidence="1">
    <location>
        <begin position="1"/>
        <end position="22"/>
    </location>
</feature>
<name>A0A0F7TRB6_PENBI</name>
<feature type="region of interest" description="Disordered" evidence="1">
    <location>
        <begin position="587"/>
        <end position="614"/>
    </location>
</feature>
<dbReference type="AlphaFoldDB" id="A0A0F7TRB6"/>
<dbReference type="EMBL" id="CDHK01000007">
    <property type="protein sequence ID" value="CEJ59249.1"/>
    <property type="molecule type" value="Genomic_DNA"/>
</dbReference>
<feature type="region of interest" description="Disordered" evidence="1">
    <location>
        <begin position="42"/>
        <end position="161"/>
    </location>
</feature>
<dbReference type="Proteomes" id="UP000042958">
    <property type="component" value="Unassembled WGS sequence"/>
</dbReference>
<feature type="region of interest" description="Disordered" evidence="1">
    <location>
        <begin position="257"/>
        <end position="276"/>
    </location>
</feature>
<organism evidence="2 3">
    <name type="scientific">Penicillium brasilianum</name>
    <dbReference type="NCBI Taxonomy" id="104259"/>
    <lineage>
        <taxon>Eukaryota</taxon>
        <taxon>Fungi</taxon>
        <taxon>Dikarya</taxon>
        <taxon>Ascomycota</taxon>
        <taxon>Pezizomycotina</taxon>
        <taxon>Eurotiomycetes</taxon>
        <taxon>Eurotiomycetidae</taxon>
        <taxon>Eurotiales</taxon>
        <taxon>Aspergillaceae</taxon>
        <taxon>Penicillium</taxon>
    </lineage>
</organism>
<feature type="compositionally biased region" description="Low complexity" evidence="1">
    <location>
        <begin position="667"/>
        <end position="677"/>
    </location>
</feature>
<feature type="compositionally biased region" description="Basic residues" evidence="1">
    <location>
        <begin position="294"/>
        <end position="321"/>
    </location>
</feature>
<evidence type="ECO:0000313" key="3">
    <source>
        <dbReference type="Proteomes" id="UP000042958"/>
    </source>
</evidence>
<gene>
    <name evidence="2" type="ORF">PMG11_07880</name>
</gene>
<feature type="region of interest" description="Disordered" evidence="1">
    <location>
        <begin position="294"/>
        <end position="445"/>
    </location>
</feature>
<feature type="compositionally biased region" description="Polar residues" evidence="1">
    <location>
        <begin position="710"/>
        <end position="728"/>
    </location>
</feature>
<keyword evidence="3" id="KW-1185">Reference proteome</keyword>
<feature type="region of interest" description="Disordered" evidence="1">
    <location>
        <begin position="1133"/>
        <end position="1153"/>
    </location>
</feature>
<feature type="compositionally biased region" description="Basic residues" evidence="1">
    <location>
        <begin position="383"/>
        <end position="394"/>
    </location>
</feature>
<feature type="region of interest" description="Disordered" evidence="1">
    <location>
        <begin position="657"/>
        <end position="729"/>
    </location>
</feature>
<feature type="compositionally biased region" description="Low complexity" evidence="1">
    <location>
        <begin position="587"/>
        <end position="599"/>
    </location>
</feature>
<accession>A0A0F7TRB6</accession>
<feature type="compositionally biased region" description="Low complexity" evidence="1">
    <location>
        <begin position="50"/>
        <end position="63"/>
    </location>
</feature>
<sequence>MAPAPSRITPSQGDAFINNGPHWTTGLPQDWRDAWGLVHLPALPPEYDSESASSSSSSSSFSSPPRPAPSVSPPRLPRSTWHSAPDTHIYPHQYDQYAYQDLPDAPQYQGSLQGQQQPQAQDYQPHPHSHHLDQTVPQSQPAPHSTQPPDSPPPPYLLHPDLSEKLYDFTQQTVDQITNTLGADRFHEGPTESVVRELESAGSCFDRELNLLFEDQVDSETQEAIDWMIKEPAHWPLDESLESVVNESLQEMIKDSAEAVADPSKHSCASPTPSSFDVGVSDVVEAPAEPNKRVRVRLYKNKAGRKKRRERQLQKMARRTSNHPEPASGFPGDASPNSIADTIIGSDIDVAHSPSPPPSRLPLPTEAMPVVPSAPANPEAPPKKKQKAKKKKGKIQAEKAGDNISWESLDAQLTASAAPAQEEEERAASLSAAPRVGDVSPHSVDQSENSWVQWPMHGRSVSAQHSHDGGHQIGYEQPWSGVVAGPSGDGPMCGFCPACCHHNGNHRCSCCCLHGPADCWYASDINSPRNTDLLVAAPPPPAADQELAPAVASLFEAYRMSKMSSPKSSSLGEPVSEPIVESDLLSVVDRQSSRASSASNQAPNEPAVVSSTADTDTTLDACTIQETTPANNSQNMSLRQAHPGQFLTPEDLKSPSLYFDAKSKNPSSSVLASSESNEASRDTSRKPSTAASNDPEEKGASISAEDTPENRNQGCQNLPTDTRQQSPQPEAIGPLAFQTEHVKTLFCNLEFADVQLLLSPELSHPLIVYNLHKAIIAGSPFLHDVMAAKRHRDGGVDHIRAFTGISFSCSYAFTMALQVLYGVPLVTKETLRKFALQGLGLPDDNGTGTFSFSIERALVDFALCYAAAGAFLARREITERGIDLAIDHISWETAEFILSFGMTPVSYMVTCPDVPFSPISPANSRSSSLSIAHDIGTPVAGLDHFHDFHYVQAQRAQNAALQFITAAVTLEFELYRRAQAHYTPSRIPPALHTLPGSLLSNPRLEEIRFGSFPSFADLRPTDQAILVPSAMLITLPYPVFMAALDTMKARGNLRAELIKEVVEEREARRLNALRVSLRVDPSKVAPEAYEELKYREFVTMEPSENTNDQNADALRAPVDRVFVGDDFPNKALLRPRRRAPADGSGPSRARNAT</sequence>